<evidence type="ECO:0000313" key="5">
    <source>
        <dbReference type="Proteomes" id="UP000471152"/>
    </source>
</evidence>
<evidence type="ECO:0000256" key="1">
    <source>
        <dbReference type="SAM" id="Phobius"/>
    </source>
</evidence>
<comment type="caution">
    <text evidence="2">The sequence shown here is derived from an EMBL/GenBank/DDBJ whole genome shotgun (WGS) entry which is preliminary data.</text>
</comment>
<keyword evidence="1" id="KW-0472">Membrane</keyword>
<protein>
    <recommendedName>
        <fullName evidence="6">Conjugal transfer protein TrbC</fullName>
    </recommendedName>
</protein>
<evidence type="ECO:0000313" key="3">
    <source>
        <dbReference type="EMBL" id="NEN53389.1"/>
    </source>
</evidence>
<sequence>MNLLASANTAGLDVLAVIDPGEGTAPPGSEGLVTIVNWVAWVAVGLCVVGVICAGVGMLFAGRRGEGGEQAVKLGWVMAGSIVIGGAAGLVGALV</sequence>
<evidence type="ECO:0000313" key="2">
    <source>
        <dbReference type="EMBL" id="NEK96489.1"/>
    </source>
</evidence>
<evidence type="ECO:0000313" key="4">
    <source>
        <dbReference type="Proteomes" id="UP000468828"/>
    </source>
</evidence>
<dbReference type="AlphaFoldDB" id="A0A6P0F0R4"/>
<keyword evidence="1" id="KW-1133">Transmembrane helix</keyword>
<evidence type="ECO:0008006" key="6">
    <source>
        <dbReference type="Google" id="ProtNLM"/>
    </source>
</evidence>
<proteinExistence type="predicted"/>
<accession>A0A6P0F0R4</accession>
<dbReference type="RefSeq" id="WP_163613184.1">
    <property type="nucleotide sequence ID" value="NZ_JAAGWB010000069.1"/>
</dbReference>
<dbReference type="EMBL" id="JAAGWH010000066">
    <property type="protein sequence ID" value="NEK96489.1"/>
    <property type="molecule type" value="Genomic_DNA"/>
</dbReference>
<keyword evidence="1" id="KW-0812">Transmembrane</keyword>
<gene>
    <name evidence="3" type="ORF">G3R41_21005</name>
    <name evidence="2" type="ORF">GCU67_20290</name>
</gene>
<feature type="transmembrane region" description="Helical" evidence="1">
    <location>
        <begin position="38"/>
        <end position="62"/>
    </location>
</feature>
<name>A0A6P0F0R4_9ACTN</name>
<dbReference type="Proteomes" id="UP000471152">
    <property type="component" value="Unassembled WGS sequence"/>
</dbReference>
<feature type="transmembrane region" description="Helical" evidence="1">
    <location>
        <begin position="74"/>
        <end position="94"/>
    </location>
</feature>
<reference evidence="2 4" key="1">
    <citation type="submission" date="2020-01" db="EMBL/GenBank/DDBJ databases">
        <title>the WGS Modestobacter muralis CPCC 204518.</title>
        <authorList>
            <person name="Jiang Z."/>
        </authorList>
    </citation>
    <scope>NUCLEOTIDE SEQUENCE [LARGE SCALE GENOMIC DNA]</scope>
    <source>
        <strain evidence="2 4">DSM 100205</strain>
    </source>
</reference>
<dbReference type="EMBL" id="JAAGWB010000069">
    <property type="protein sequence ID" value="NEN53389.1"/>
    <property type="molecule type" value="Genomic_DNA"/>
</dbReference>
<organism evidence="2 4">
    <name type="scientific">Modestobacter muralis</name>
    <dbReference type="NCBI Taxonomy" id="1608614"/>
    <lineage>
        <taxon>Bacteria</taxon>
        <taxon>Bacillati</taxon>
        <taxon>Actinomycetota</taxon>
        <taxon>Actinomycetes</taxon>
        <taxon>Geodermatophilales</taxon>
        <taxon>Geodermatophilaceae</taxon>
        <taxon>Modestobacter</taxon>
    </lineage>
</organism>
<keyword evidence="4" id="KW-1185">Reference proteome</keyword>
<reference evidence="3 5" key="2">
    <citation type="submission" date="2020-02" db="EMBL/GenBank/DDBJ databases">
        <title>The WGS of Modestobacter muralis DSM 100205.</title>
        <authorList>
            <person name="Jiang Z."/>
        </authorList>
    </citation>
    <scope>NUCLEOTIDE SEQUENCE [LARGE SCALE GENOMIC DNA]</scope>
    <source>
        <strain evidence="3 5">DSM 100205</strain>
    </source>
</reference>
<dbReference type="Proteomes" id="UP000468828">
    <property type="component" value="Unassembled WGS sequence"/>
</dbReference>